<dbReference type="Pfam" id="PF00501">
    <property type="entry name" value="AMP-binding"/>
    <property type="match status" value="1"/>
</dbReference>
<evidence type="ECO:0000256" key="3">
    <source>
        <dbReference type="ARBA" id="ARBA00022832"/>
    </source>
</evidence>
<keyword evidence="2 7" id="KW-0436">Ligase</keyword>
<dbReference type="Proteomes" id="UP000583387">
    <property type="component" value="Unassembled WGS sequence"/>
</dbReference>
<dbReference type="RefSeq" id="WP_187673249.1">
    <property type="nucleotide sequence ID" value="NZ_CAJFCI010000080.1"/>
</dbReference>
<evidence type="ECO:0000259" key="5">
    <source>
        <dbReference type="Pfam" id="PF00501"/>
    </source>
</evidence>
<dbReference type="Pfam" id="PF13193">
    <property type="entry name" value="AMP-binding_C"/>
    <property type="match status" value="1"/>
</dbReference>
<dbReference type="EMBL" id="CAJFCI010000080">
    <property type="protein sequence ID" value="CAD5109946.1"/>
    <property type="molecule type" value="Genomic_DNA"/>
</dbReference>
<dbReference type="SUPFAM" id="SSF56801">
    <property type="entry name" value="Acetyl-CoA synthetase-like"/>
    <property type="match status" value="1"/>
</dbReference>
<dbReference type="Gene3D" id="3.40.50.12780">
    <property type="entry name" value="N-terminal domain of ligase-like"/>
    <property type="match status" value="1"/>
</dbReference>
<evidence type="ECO:0000259" key="6">
    <source>
        <dbReference type="Pfam" id="PF13193"/>
    </source>
</evidence>
<sequence>MQDLMMADQLNIGMIMRHAEQIAADVEIVSVLGDGTRHRYTYSEAFARSRRLANALDRLGVASGSCVATLAWNDYRHFELYYAIPCSGRICHTINPRLFPEQIAYIINHAHDSVLFFDPQFMPLLEKLQAGLPEDMQYVALCAADALPASTLPNLKSYEALLACESDRYDWPVLDERTPSGLCYTSGTTGNPKGVLYSHRSTLLHNLAGSLSEAAGLRAQDTVLPIVPMFHVNAWGMPYSAAMIGARLVLPGPKAGDGETLASLINEERVTYALGVPTVWLALLNHLDRSGVPIPSLKRAVSGGSACPPSLVERMEHYGVTLEIGWGMTETSPLGTYNRPQPWYQALEDEERIRQKVKAGRQVFGISLRIVDELGVELPRDGQTSGALQARGPWVCAGYFGGKPTEGWFDTGDVATLDERGYLQITDRIKDVIKSGGEWISSIDIENAVMTHPDVAEAAVIGVVHAIWGERPLLLVVPRPGTSPQADDLLGFLEGKVAKWWIPDACELLAQLPYTATGKVSKKELRERFADYLWPAAERSLRP</sequence>
<evidence type="ECO:0000256" key="1">
    <source>
        <dbReference type="ARBA" id="ARBA00006432"/>
    </source>
</evidence>
<keyword evidence="4" id="KW-0443">Lipid metabolism</keyword>
<proteinExistence type="inferred from homology"/>
<keyword evidence="3" id="KW-0276">Fatty acid metabolism</keyword>
<dbReference type="Gene3D" id="3.30.300.30">
    <property type="match status" value="1"/>
</dbReference>
<keyword evidence="8" id="KW-1185">Reference proteome</keyword>
<comment type="similarity">
    <text evidence="1">Belongs to the ATP-dependent AMP-binding enzyme family.</text>
</comment>
<dbReference type="InterPro" id="IPR045851">
    <property type="entry name" value="AMP-bd_C_sf"/>
</dbReference>
<dbReference type="EC" id="6.2.1.44" evidence="7"/>
<dbReference type="InterPro" id="IPR000873">
    <property type="entry name" value="AMP-dep_synth/lig_dom"/>
</dbReference>
<feature type="domain" description="AMP-dependent synthetase/ligase" evidence="5">
    <location>
        <begin position="30"/>
        <end position="400"/>
    </location>
</feature>
<dbReference type="PROSITE" id="PS00455">
    <property type="entry name" value="AMP_BINDING"/>
    <property type="match status" value="1"/>
</dbReference>
<dbReference type="InterPro" id="IPR020845">
    <property type="entry name" value="AMP-binding_CS"/>
</dbReference>
<dbReference type="GO" id="GO:0006631">
    <property type="term" value="P:fatty acid metabolic process"/>
    <property type="evidence" value="ECO:0007669"/>
    <property type="project" value="UniProtKB-KW"/>
</dbReference>
<feature type="domain" description="AMP-binding enzyme C-terminal" evidence="6">
    <location>
        <begin position="445"/>
        <end position="519"/>
    </location>
</feature>
<evidence type="ECO:0000256" key="4">
    <source>
        <dbReference type="ARBA" id="ARBA00023098"/>
    </source>
</evidence>
<dbReference type="FunFam" id="3.30.300.30:FF:000008">
    <property type="entry name" value="2,3-dihydroxybenzoate-AMP ligase"/>
    <property type="match status" value="1"/>
</dbReference>
<evidence type="ECO:0000313" key="7">
    <source>
        <dbReference type="EMBL" id="CAD5109946.1"/>
    </source>
</evidence>
<dbReference type="PANTHER" id="PTHR43859:SF4">
    <property type="entry name" value="BUTANOATE--COA LIGASE AAE1-RELATED"/>
    <property type="match status" value="1"/>
</dbReference>
<reference evidence="7 8" key="1">
    <citation type="submission" date="2020-08" db="EMBL/GenBank/DDBJ databases">
        <authorList>
            <person name="Criscuolo A."/>
        </authorList>
    </citation>
    <scope>NUCLEOTIDE SEQUENCE [LARGE SCALE GENOMIC DNA]</scope>
    <source>
        <strain evidence="7">CIP111764</strain>
    </source>
</reference>
<dbReference type="GO" id="GO:0016874">
    <property type="term" value="F:ligase activity"/>
    <property type="evidence" value="ECO:0007669"/>
    <property type="project" value="UniProtKB-KW"/>
</dbReference>
<name>A0A7U7IB68_9GAMM</name>
<dbReference type="CDD" id="cd12119">
    <property type="entry name" value="ttLC_FACS_AlkK_like"/>
    <property type="match status" value="1"/>
</dbReference>
<gene>
    <name evidence="7" type="primary">dmdB</name>
    <name evidence="7" type="ORF">PSEWESI4_04262</name>
</gene>
<comment type="caution">
    <text evidence="7">The sequence shown here is derived from an EMBL/GenBank/DDBJ whole genome shotgun (WGS) entry which is preliminary data.</text>
</comment>
<protein>
    <submittedName>
        <fullName evidence="7">3-methylmercaptopropionyl-CoA ligase</fullName>
        <ecNumber evidence="7">6.2.1.44</ecNumber>
    </submittedName>
</protein>
<accession>A0A7U7IB68</accession>
<dbReference type="PANTHER" id="PTHR43859">
    <property type="entry name" value="ACYL-ACTIVATING ENZYME"/>
    <property type="match status" value="1"/>
</dbReference>
<organism evidence="7 8">
    <name type="scientific">Zestomonas carbonaria</name>
    <dbReference type="NCBI Taxonomy" id="2762745"/>
    <lineage>
        <taxon>Bacteria</taxon>
        <taxon>Pseudomonadati</taxon>
        <taxon>Pseudomonadota</taxon>
        <taxon>Gammaproteobacteria</taxon>
        <taxon>Pseudomonadales</taxon>
        <taxon>Pseudomonadaceae</taxon>
        <taxon>Zestomonas</taxon>
    </lineage>
</organism>
<dbReference type="InterPro" id="IPR025110">
    <property type="entry name" value="AMP-bd_C"/>
</dbReference>
<dbReference type="AlphaFoldDB" id="A0A7U7IB68"/>
<evidence type="ECO:0000313" key="8">
    <source>
        <dbReference type="Proteomes" id="UP000583387"/>
    </source>
</evidence>
<dbReference type="NCBIfam" id="NF004837">
    <property type="entry name" value="PRK06187.1"/>
    <property type="match status" value="1"/>
</dbReference>
<dbReference type="InterPro" id="IPR042099">
    <property type="entry name" value="ANL_N_sf"/>
</dbReference>
<evidence type="ECO:0000256" key="2">
    <source>
        <dbReference type="ARBA" id="ARBA00022598"/>
    </source>
</evidence>